<proteinExistence type="inferred from homology"/>
<evidence type="ECO:0000256" key="1">
    <source>
        <dbReference type="ARBA" id="ARBA00008876"/>
    </source>
</evidence>
<accession>A0A017H3R1</accession>
<evidence type="ECO:0000313" key="9">
    <source>
        <dbReference type="Proteomes" id="UP000031184"/>
    </source>
</evidence>
<organism evidence="8 9">
    <name type="scientific">Fusobacterium necrophorum subsp. funduliforme B35</name>
    <dbReference type="NCBI Taxonomy" id="1226633"/>
    <lineage>
        <taxon>Bacteria</taxon>
        <taxon>Fusobacteriati</taxon>
        <taxon>Fusobacteriota</taxon>
        <taxon>Fusobacteriia</taxon>
        <taxon>Fusobacteriales</taxon>
        <taxon>Fusobacteriaceae</taxon>
        <taxon>Fusobacterium</taxon>
    </lineage>
</organism>
<comment type="similarity">
    <text evidence="1">Belongs to the class-I fumarase family.</text>
</comment>
<keyword evidence="5" id="KW-0411">Iron-sulfur</keyword>
<dbReference type="NCBIfam" id="NF004885">
    <property type="entry name" value="PRK06246.1"/>
    <property type="match status" value="1"/>
</dbReference>
<dbReference type="Pfam" id="PF05681">
    <property type="entry name" value="Fumerase"/>
    <property type="match status" value="1"/>
</dbReference>
<feature type="domain" description="Fe-S hydro-lyase tartrate dehydratase alpha-type catalytic" evidence="7">
    <location>
        <begin position="11"/>
        <end position="279"/>
    </location>
</feature>
<dbReference type="InterPro" id="IPR004646">
    <property type="entry name" value="Fe-S_hydro-lyase_TtdA-typ_cat"/>
</dbReference>
<dbReference type="AlphaFoldDB" id="A0A017H3R1"/>
<keyword evidence="3" id="KW-0479">Metal-binding</keyword>
<name>A0A017H3R1_9FUSO</name>
<evidence type="ECO:0000256" key="2">
    <source>
        <dbReference type="ARBA" id="ARBA00022485"/>
    </source>
</evidence>
<dbReference type="PATRIC" id="fig|1226633.4.peg.461"/>
<evidence type="ECO:0000259" key="7">
    <source>
        <dbReference type="Pfam" id="PF05681"/>
    </source>
</evidence>
<dbReference type="Proteomes" id="UP000031184">
    <property type="component" value="Unassembled WGS sequence"/>
</dbReference>
<dbReference type="NCBIfam" id="TIGR00722">
    <property type="entry name" value="ttdA_fumA_fumB"/>
    <property type="match status" value="1"/>
</dbReference>
<dbReference type="GO" id="GO:0046872">
    <property type="term" value="F:metal ion binding"/>
    <property type="evidence" value="ECO:0007669"/>
    <property type="project" value="UniProtKB-KW"/>
</dbReference>
<dbReference type="PANTHER" id="PTHR30389">
    <property type="entry name" value="FUMARATE HYDRATASE-RELATED"/>
    <property type="match status" value="1"/>
</dbReference>
<evidence type="ECO:0000256" key="6">
    <source>
        <dbReference type="ARBA" id="ARBA00023239"/>
    </source>
</evidence>
<dbReference type="EC" id="4.2.1.2" evidence="8"/>
<sequence length="281" mass="30464">MKKLDLSMVTNEVEKMCMAANYYVDPEVLKKINRAYRETEKSPLAKNVLQQILENDAIAEEERVPMCQDTGMAVIFLEIGTEVYIPGDIYEAIQEGVRRGYMNGYLRKSMVKHPLDRVNTKDNTPAIIHTKMIAGSNQVKIVLAPKGGGSENMSLVKMLKPADGIEGVKKLVLELVSHAGGNPCPPITVGVGIGGSFEKAALLAKEALLRDINDKSSDPIAASLEEELLEKINKLGIGPLGLGGNTTALAVKVNVFPCHIACLPVAVNLNCHAVRHQEVIL</sequence>
<dbReference type="EMBL" id="AUZI01000010">
    <property type="protein sequence ID" value="KID49982.1"/>
    <property type="molecule type" value="Genomic_DNA"/>
</dbReference>
<evidence type="ECO:0000256" key="3">
    <source>
        <dbReference type="ARBA" id="ARBA00022723"/>
    </source>
</evidence>
<dbReference type="InterPro" id="IPR051208">
    <property type="entry name" value="Class-I_Fumarase/Tartrate_DH"/>
</dbReference>
<dbReference type="GeneID" id="75075538"/>
<keyword evidence="4" id="KW-0408">Iron</keyword>
<keyword evidence="6 8" id="KW-0456">Lyase</keyword>
<evidence type="ECO:0000256" key="5">
    <source>
        <dbReference type="ARBA" id="ARBA00023014"/>
    </source>
</evidence>
<evidence type="ECO:0000256" key="4">
    <source>
        <dbReference type="ARBA" id="ARBA00023004"/>
    </source>
</evidence>
<dbReference type="PANTHER" id="PTHR30389:SF17">
    <property type="entry name" value="L(+)-TARTRATE DEHYDRATASE SUBUNIT ALPHA-RELATED"/>
    <property type="match status" value="1"/>
</dbReference>
<comment type="caution">
    <text evidence="8">The sequence shown here is derived from an EMBL/GenBank/DDBJ whole genome shotgun (WGS) entry which is preliminary data.</text>
</comment>
<keyword evidence="2" id="KW-0004">4Fe-4S</keyword>
<gene>
    <name evidence="8" type="ORF">C095_02320</name>
</gene>
<dbReference type="GO" id="GO:0004333">
    <property type="term" value="F:fumarate hydratase activity"/>
    <property type="evidence" value="ECO:0007669"/>
    <property type="project" value="UniProtKB-EC"/>
</dbReference>
<evidence type="ECO:0000313" key="8">
    <source>
        <dbReference type="EMBL" id="KID49982.1"/>
    </source>
</evidence>
<dbReference type="OrthoDB" id="9798978at2"/>
<protein>
    <submittedName>
        <fullName evidence="8">Fumarate hydratase</fullName>
        <ecNumber evidence="8">4.2.1.2</ecNumber>
    </submittedName>
</protein>
<dbReference type="GO" id="GO:0051539">
    <property type="term" value="F:4 iron, 4 sulfur cluster binding"/>
    <property type="evidence" value="ECO:0007669"/>
    <property type="project" value="UniProtKB-KW"/>
</dbReference>
<reference evidence="8 9" key="1">
    <citation type="submission" date="2013-08" db="EMBL/GenBank/DDBJ databases">
        <title>An opportunistic ruminal bacterium that causes liver abscesses in cattle.</title>
        <authorList>
            <person name="Benahmed F.H."/>
            <person name="Rasmussen M."/>
            <person name="Harbottle H."/>
            <person name="Soppet D."/>
            <person name="Nagaraja T.G."/>
            <person name="Davidson M."/>
        </authorList>
    </citation>
    <scope>NUCLEOTIDE SEQUENCE [LARGE SCALE GENOMIC DNA]</scope>
    <source>
        <strain evidence="8 9">B35</strain>
    </source>
</reference>
<dbReference type="RefSeq" id="WP_005963471.1">
    <property type="nucleotide sequence ID" value="NZ_AOJP01000011.1"/>
</dbReference>